<dbReference type="SUPFAM" id="SSF53474">
    <property type="entry name" value="alpha/beta-Hydrolases"/>
    <property type="match status" value="1"/>
</dbReference>
<proteinExistence type="predicted"/>
<dbReference type="InterPro" id="IPR029058">
    <property type="entry name" value="AB_hydrolase_fold"/>
</dbReference>
<dbReference type="Pfam" id="PF00756">
    <property type="entry name" value="Esterase"/>
    <property type="match status" value="1"/>
</dbReference>
<reference evidence="1 2" key="1">
    <citation type="submission" date="2018-05" db="EMBL/GenBank/DDBJ databases">
        <title>The Hungate 1000. A catalogue of reference genomes from the rumen microbiome.</title>
        <authorList>
            <person name="Kelly W."/>
        </authorList>
    </citation>
    <scope>NUCLEOTIDE SEQUENCE [LARGE SCALE GENOMIC DNA]</scope>
    <source>
        <strain evidence="1 2">SAb67</strain>
    </source>
</reference>
<organism evidence="1 2">
    <name type="scientific">Ruminococcus flavefaciens</name>
    <dbReference type="NCBI Taxonomy" id="1265"/>
    <lineage>
        <taxon>Bacteria</taxon>
        <taxon>Bacillati</taxon>
        <taxon>Bacillota</taxon>
        <taxon>Clostridia</taxon>
        <taxon>Eubacteriales</taxon>
        <taxon>Oscillospiraceae</taxon>
        <taxon>Ruminococcus</taxon>
    </lineage>
</organism>
<accession>A0A315XTQ7</accession>
<dbReference type="AlphaFoldDB" id="A0A315XTQ7"/>
<dbReference type="Proteomes" id="UP000245720">
    <property type="component" value="Unassembled WGS sequence"/>
</dbReference>
<sequence>MMSEERMEKVNISGKICHIIINGTDLPTIYWGEMKDSSETIEKVLALCENVKCNYIIYETEDWNADFSPWEFTLNKKMSFSGGGRKTLDRLMNDCVPYCEKKYGLTGKRILCGYSLAGLFSLWAFYESQAFDGVISCSGSLWFGDWISYAESHIAPQNSSVYLSLGDREEKARDRIMATVGDCTRRQYELVCGDKNVSRHILEWNGGGHFNEPEKRIAKGIKWMIKGDENDQI</sequence>
<dbReference type="Gene3D" id="3.40.50.1820">
    <property type="entry name" value="alpha/beta hydrolase"/>
    <property type="match status" value="1"/>
</dbReference>
<dbReference type="EMBL" id="QGDI01000017">
    <property type="protein sequence ID" value="PWJ09960.1"/>
    <property type="molecule type" value="Genomic_DNA"/>
</dbReference>
<dbReference type="GO" id="GO:0016787">
    <property type="term" value="F:hydrolase activity"/>
    <property type="evidence" value="ECO:0007669"/>
    <property type="project" value="UniProtKB-KW"/>
</dbReference>
<comment type="caution">
    <text evidence="1">The sequence shown here is derived from an EMBL/GenBank/DDBJ whole genome shotgun (WGS) entry which is preliminary data.</text>
</comment>
<gene>
    <name evidence="1" type="ORF">IE37_03254</name>
</gene>
<evidence type="ECO:0000313" key="1">
    <source>
        <dbReference type="EMBL" id="PWJ09960.1"/>
    </source>
</evidence>
<keyword evidence="1" id="KW-0378">Hydrolase</keyword>
<dbReference type="InterPro" id="IPR000801">
    <property type="entry name" value="Esterase-like"/>
</dbReference>
<name>A0A315XTQ7_RUMFL</name>
<protein>
    <submittedName>
        <fullName evidence="1">Putative alpha/beta superfamily hydrolase</fullName>
    </submittedName>
</protein>
<evidence type="ECO:0000313" key="2">
    <source>
        <dbReference type="Proteomes" id="UP000245720"/>
    </source>
</evidence>